<evidence type="ECO:0000256" key="4">
    <source>
        <dbReference type="SAM" id="MobiDB-lite"/>
    </source>
</evidence>
<feature type="region of interest" description="Disordered" evidence="4">
    <location>
        <begin position="120"/>
        <end position="185"/>
    </location>
</feature>
<dbReference type="SUPFAM" id="SSF47762">
    <property type="entry name" value="PAH2 domain"/>
    <property type="match status" value="1"/>
</dbReference>
<dbReference type="Proteomes" id="UP000007431">
    <property type="component" value="Unassembled WGS sequence"/>
</dbReference>
<dbReference type="InterPro" id="IPR003822">
    <property type="entry name" value="PAH"/>
</dbReference>
<dbReference type="OrthoDB" id="10265969at2759"/>
<organism evidence="6">
    <name type="scientific">Schizophyllum commune (strain H4-8 / FGSC 9210)</name>
    <name type="common">Split gill fungus</name>
    <dbReference type="NCBI Taxonomy" id="578458"/>
    <lineage>
        <taxon>Eukaryota</taxon>
        <taxon>Fungi</taxon>
        <taxon>Dikarya</taxon>
        <taxon>Basidiomycota</taxon>
        <taxon>Agaricomycotina</taxon>
        <taxon>Agaricomycetes</taxon>
        <taxon>Agaricomycetidae</taxon>
        <taxon>Agaricales</taxon>
        <taxon>Schizophyllaceae</taxon>
        <taxon>Schizophyllum</taxon>
    </lineage>
</organism>
<sequence>MPPRRVVAVSEPATSPLAWPKINDPFAQKVIDAATFADLVRTSFADEPERYRQFFDMMLWHERHPLNVKGLGHRAMQVFAGHPDLISGLRVVCPKLPGPKKGTSEQRRGGHLDALMKERFREQPEKYQRLRDIADKHNSKGAQGKGTAKKGKRGWKRKGGSGRPLKVHEEEKSKVEKDGQVEAPR</sequence>
<comment type="subcellular location">
    <subcellularLocation>
        <location evidence="1 3">Nucleus</location>
    </subcellularLocation>
</comment>
<keyword evidence="2 3" id="KW-0539">Nucleus</keyword>
<dbReference type="PROSITE" id="PS51477">
    <property type="entry name" value="PAH"/>
    <property type="match status" value="1"/>
</dbReference>
<dbReference type="AlphaFoldDB" id="D8PPK6"/>
<feature type="compositionally biased region" description="Basic and acidic residues" evidence="4">
    <location>
        <begin position="120"/>
        <end position="138"/>
    </location>
</feature>
<dbReference type="InParanoid" id="D8PPK6"/>
<dbReference type="RefSeq" id="XP_003037891.1">
    <property type="nucleotide sequence ID" value="XM_003037845.1"/>
</dbReference>
<gene>
    <name evidence="5" type="ORF">SCHCODRAFT_102574</name>
</gene>
<dbReference type="KEGG" id="scm:SCHCO_02538544"/>
<proteinExistence type="predicted"/>
<dbReference type="GeneID" id="9585901"/>
<dbReference type="Gene3D" id="1.20.1160.11">
    <property type="entry name" value="Paired amphipathic helix"/>
    <property type="match status" value="1"/>
</dbReference>
<dbReference type="InterPro" id="IPR036600">
    <property type="entry name" value="PAH_sf"/>
</dbReference>
<dbReference type="HOGENOM" id="CLU_1462136_0_0_1"/>
<reference evidence="5 6" key="1">
    <citation type="journal article" date="2010" name="Nat. Biotechnol.">
        <title>Genome sequence of the model mushroom Schizophyllum commune.</title>
        <authorList>
            <person name="Ohm R.A."/>
            <person name="de Jong J.F."/>
            <person name="Lugones L.G."/>
            <person name="Aerts A."/>
            <person name="Kothe E."/>
            <person name="Stajich J.E."/>
            <person name="de Vries R.P."/>
            <person name="Record E."/>
            <person name="Levasseur A."/>
            <person name="Baker S.E."/>
            <person name="Bartholomew K.A."/>
            <person name="Coutinho P.M."/>
            <person name="Erdmann S."/>
            <person name="Fowler T.J."/>
            <person name="Gathman A.C."/>
            <person name="Lombard V."/>
            <person name="Henrissat B."/>
            <person name="Knabe N."/>
            <person name="Kuees U."/>
            <person name="Lilly W.W."/>
            <person name="Lindquist E."/>
            <person name="Lucas S."/>
            <person name="Magnuson J.K."/>
            <person name="Piumi F."/>
            <person name="Raudaskoski M."/>
            <person name="Salamov A."/>
            <person name="Schmutz J."/>
            <person name="Schwarze F.W.M.R."/>
            <person name="vanKuyk P.A."/>
            <person name="Horton J.S."/>
            <person name="Grigoriev I.V."/>
            <person name="Woesten H.A.B."/>
        </authorList>
    </citation>
    <scope>NUCLEOTIDE SEQUENCE [LARGE SCALE GENOMIC DNA]</scope>
    <source>
        <strain evidence="6">H4-8 / FGSC 9210</strain>
    </source>
</reference>
<feature type="compositionally biased region" description="Basic residues" evidence="4">
    <location>
        <begin position="147"/>
        <end position="160"/>
    </location>
</feature>
<dbReference type="EMBL" id="GL377302">
    <property type="protein sequence ID" value="EFJ02989.1"/>
    <property type="molecule type" value="Genomic_DNA"/>
</dbReference>
<evidence type="ECO:0000256" key="1">
    <source>
        <dbReference type="ARBA" id="ARBA00004123"/>
    </source>
</evidence>
<evidence type="ECO:0000256" key="3">
    <source>
        <dbReference type="PROSITE-ProRule" id="PRU00810"/>
    </source>
</evidence>
<name>D8PPK6_SCHCM</name>
<dbReference type="STRING" id="578458.D8PPK6"/>
<evidence type="ECO:0000256" key="2">
    <source>
        <dbReference type="ARBA" id="ARBA00023242"/>
    </source>
</evidence>
<dbReference type="GO" id="GO:0005634">
    <property type="term" value="C:nucleus"/>
    <property type="evidence" value="ECO:0007669"/>
    <property type="project" value="UniProtKB-SubCell"/>
</dbReference>
<evidence type="ECO:0000313" key="5">
    <source>
        <dbReference type="EMBL" id="EFJ02989.1"/>
    </source>
</evidence>
<dbReference type="VEuPathDB" id="FungiDB:SCHCODRAFT_02538544"/>
<accession>D8PPK6</accession>
<keyword evidence="6" id="KW-1185">Reference proteome</keyword>
<evidence type="ECO:0000313" key="6">
    <source>
        <dbReference type="Proteomes" id="UP000007431"/>
    </source>
</evidence>
<feature type="non-terminal residue" evidence="5">
    <location>
        <position position="185"/>
    </location>
</feature>
<feature type="compositionally biased region" description="Basic and acidic residues" evidence="4">
    <location>
        <begin position="166"/>
        <end position="185"/>
    </location>
</feature>
<dbReference type="GO" id="GO:0006355">
    <property type="term" value="P:regulation of DNA-templated transcription"/>
    <property type="evidence" value="ECO:0007669"/>
    <property type="project" value="InterPro"/>
</dbReference>
<protein>
    <submittedName>
        <fullName evidence="5">Uncharacterized protein</fullName>
    </submittedName>
</protein>